<evidence type="ECO:0000313" key="3">
    <source>
        <dbReference type="Proteomes" id="UP000027195"/>
    </source>
</evidence>
<dbReference type="InParanoid" id="A0A067N0B1"/>
<gene>
    <name evidence="2" type="ORF">BOTBODRAFT_578738</name>
</gene>
<sequence length="95" mass="10330">MDSNTMALTKLSLHLQVLCMGAGLAICCGALCWDKSRQIGLEDFQKMHEHYVESGTGARVSAAIKEGFDDIGPYDTMGQRAKLLQIILDNKVTGV</sequence>
<dbReference type="AlphaFoldDB" id="A0A067N0B1"/>
<dbReference type="Proteomes" id="UP000027195">
    <property type="component" value="Unassembled WGS sequence"/>
</dbReference>
<dbReference type="HOGENOM" id="CLU_155990_0_0_1"/>
<keyword evidence="1" id="KW-0812">Transmembrane</keyword>
<feature type="transmembrane region" description="Helical" evidence="1">
    <location>
        <begin position="12"/>
        <end position="33"/>
    </location>
</feature>
<reference evidence="3" key="1">
    <citation type="journal article" date="2014" name="Proc. Natl. Acad. Sci. U.S.A.">
        <title>Extensive sampling of basidiomycete genomes demonstrates inadequacy of the white-rot/brown-rot paradigm for wood decay fungi.</title>
        <authorList>
            <person name="Riley R."/>
            <person name="Salamov A.A."/>
            <person name="Brown D.W."/>
            <person name="Nagy L.G."/>
            <person name="Floudas D."/>
            <person name="Held B.W."/>
            <person name="Levasseur A."/>
            <person name="Lombard V."/>
            <person name="Morin E."/>
            <person name="Otillar R."/>
            <person name="Lindquist E.A."/>
            <person name="Sun H."/>
            <person name="LaButti K.M."/>
            <person name="Schmutz J."/>
            <person name="Jabbour D."/>
            <person name="Luo H."/>
            <person name="Baker S.E."/>
            <person name="Pisabarro A.G."/>
            <person name="Walton J.D."/>
            <person name="Blanchette R.A."/>
            <person name="Henrissat B."/>
            <person name="Martin F."/>
            <person name="Cullen D."/>
            <person name="Hibbett D.S."/>
            <person name="Grigoriev I.V."/>
        </authorList>
    </citation>
    <scope>NUCLEOTIDE SEQUENCE [LARGE SCALE GENOMIC DNA]</scope>
    <source>
        <strain evidence="3">FD-172 SS1</strain>
    </source>
</reference>
<keyword evidence="1" id="KW-1133">Transmembrane helix</keyword>
<name>A0A067N0B1_BOTB1</name>
<keyword evidence="3" id="KW-1185">Reference proteome</keyword>
<keyword evidence="1" id="KW-0472">Membrane</keyword>
<organism evidence="2 3">
    <name type="scientific">Botryobasidium botryosum (strain FD-172 SS1)</name>
    <dbReference type="NCBI Taxonomy" id="930990"/>
    <lineage>
        <taxon>Eukaryota</taxon>
        <taxon>Fungi</taxon>
        <taxon>Dikarya</taxon>
        <taxon>Basidiomycota</taxon>
        <taxon>Agaricomycotina</taxon>
        <taxon>Agaricomycetes</taxon>
        <taxon>Cantharellales</taxon>
        <taxon>Botryobasidiaceae</taxon>
        <taxon>Botryobasidium</taxon>
    </lineage>
</organism>
<evidence type="ECO:0000313" key="2">
    <source>
        <dbReference type="EMBL" id="KDQ17607.1"/>
    </source>
</evidence>
<dbReference type="EMBL" id="KL198023">
    <property type="protein sequence ID" value="KDQ17607.1"/>
    <property type="molecule type" value="Genomic_DNA"/>
</dbReference>
<proteinExistence type="predicted"/>
<protein>
    <submittedName>
        <fullName evidence="2">Uncharacterized protein</fullName>
    </submittedName>
</protein>
<evidence type="ECO:0000256" key="1">
    <source>
        <dbReference type="SAM" id="Phobius"/>
    </source>
</evidence>
<accession>A0A067N0B1</accession>